<accession>S0LDA5</accession>
<dbReference type="Proteomes" id="UP000015961">
    <property type="component" value="Unassembled WGS sequence"/>
</dbReference>
<comment type="caution">
    <text evidence="4">The sequence shown here is derived from an EMBL/GenBank/DDBJ whole genome shotgun (WGS) entry which is preliminary data.</text>
</comment>
<dbReference type="GO" id="GO:0003677">
    <property type="term" value="F:DNA binding"/>
    <property type="evidence" value="ECO:0007669"/>
    <property type="project" value="UniProtKB-UniRule"/>
</dbReference>
<evidence type="ECO:0000256" key="2">
    <source>
        <dbReference type="PROSITE-ProRule" id="PRU00335"/>
    </source>
</evidence>
<dbReference type="InterPro" id="IPR001647">
    <property type="entry name" value="HTH_TetR"/>
</dbReference>
<dbReference type="SUPFAM" id="SSF46689">
    <property type="entry name" value="Homeodomain-like"/>
    <property type="match status" value="1"/>
</dbReference>
<protein>
    <recommendedName>
        <fullName evidence="3">HTH tetR-type domain-containing protein</fullName>
    </recommendedName>
</protein>
<evidence type="ECO:0000256" key="1">
    <source>
        <dbReference type="ARBA" id="ARBA00023125"/>
    </source>
</evidence>
<dbReference type="EMBL" id="ASWO01000001">
    <property type="protein sequence ID" value="EOT86962.1"/>
    <property type="molecule type" value="Genomic_DNA"/>
</dbReference>
<gene>
    <name evidence="4" type="ORF">I573_00017</name>
</gene>
<dbReference type="PANTHER" id="PTHR43479">
    <property type="entry name" value="ACREF/ENVCD OPERON REPRESSOR-RELATED"/>
    <property type="match status" value="1"/>
</dbReference>
<dbReference type="AlphaFoldDB" id="S0LDA5"/>
<dbReference type="PROSITE" id="PS50977">
    <property type="entry name" value="HTH_TETR_2"/>
    <property type="match status" value="1"/>
</dbReference>
<sequence>MRHKVYTREQILRAAFDLAADSGFDHFTARNIAKKMGGSTQPIYFHFESMKDLKVALIKWIQEDMIKKMNEIPESEDLLLDVCTTYIDFARLYPKVFNALYFDNSGSGKMLYRRSLEEFKLVITSHKKLQNLTERQISRMHDGIWMAVTGIAQLRKAGIIEPTRDQQAVIIDEVIEGVLKDEKNK</sequence>
<keyword evidence="5" id="KW-1185">Reference proteome</keyword>
<dbReference type="SUPFAM" id="SSF48498">
    <property type="entry name" value="Tetracyclin repressor-like, C-terminal domain"/>
    <property type="match status" value="1"/>
</dbReference>
<dbReference type="InterPro" id="IPR036271">
    <property type="entry name" value="Tet_transcr_reg_TetR-rel_C_sf"/>
</dbReference>
<proteinExistence type="predicted"/>
<dbReference type="RefSeq" id="WP_016184510.1">
    <property type="nucleotide sequence ID" value="NZ_ASWO01000001.1"/>
</dbReference>
<dbReference type="Gene3D" id="1.10.357.10">
    <property type="entry name" value="Tetracycline Repressor, domain 2"/>
    <property type="match status" value="1"/>
</dbReference>
<dbReference type="eggNOG" id="COG1309">
    <property type="taxonomic scope" value="Bacteria"/>
</dbReference>
<evidence type="ECO:0000313" key="5">
    <source>
        <dbReference type="Proteomes" id="UP000015961"/>
    </source>
</evidence>
<dbReference type="InterPro" id="IPR009057">
    <property type="entry name" value="Homeodomain-like_sf"/>
</dbReference>
<dbReference type="STRING" id="1140003.OMY_00018"/>
<name>S0LDA5_9ENTE</name>
<dbReference type="InterPro" id="IPR050624">
    <property type="entry name" value="HTH-type_Tx_Regulator"/>
</dbReference>
<dbReference type="Pfam" id="PF00440">
    <property type="entry name" value="TetR_N"/>
    <property type="match status" value="1"/>
</dbReference>
<evidence type="ECO:0000259" key="3">
    <source>
        <dbReference type="PROSITE" id="PS50977"/>
    </source>
</evidence>
<dbReference type="PATRIC" id="fig|1140003.3.peg.15"/>
<dbReference type="PANTHER" id="PTHR43479:SF11">
    <property type="entry name" value="ACREF_ENVCD OPERON REPRESSOR-RELATED"/>
    <property type="match status" value="1"/>
</dbReference>
<organism evidence="4 5">
    <name type="scientific">Enterococcus sulfureus ATCC 49903</name>
    <dbReference type="NCBI Taxonomy" id="1140003"/>
    <lineage>
        <taxon>Bacteria</taxon>
        <taxon>Bacillati</taxon>
        <taxon>Bacillota</taxon>
        <taxon>Bacilli</taxon>
        <taxon>Lactobacillales</taxon>
        <taxon>Enterococcaceae</taxon>
        <taxon>Enterococcus</taxon>
    </lineage>
</organism>
<keyword evidence="1 2" id="KW-0238">DNA-binding</keyword>
<reference evidence="4 5" key="1">
    <citation type="submission" date="2013-03" db="EMBL/GenBank/DDBJ databases">
        <title>The Genome Sequence of Enterococcus sulfureus ATCC_49903 (PacBio/Illumina hybrid assembly).</title>
        <authorList>
            <consortium name="The Broad Institute Genomics Platform"/>
            <consortium name="The Broad Institute Genome Sequencing Center for Infectious Disease"/>
            <person name="Earl A."/>
            <person name="Russ C."/>
            <person name="Gilmore M."/>
            <person name="Surin D."/>
            <person name="Walker B."/>
            <person name="Young S."/>
            <person name="Zeng Q."/>
            <person name="Gargeya S."/>
            <person name="Fitzgerald M."/>
            <person name="Haas B."/>
            <person name="Abouelleil A."/>
            <person name="Allen A.W."/>
            <person name="Alvarado L."/>
            <person name="Arachchi H.M."/>
            <person name="Berlin A.M."/>
            <person name="Chapman S.B."/>
            <person name="Gainer-Dewar J."/>
            <person name="Goldberg J."/>
            <person name="Griggs A."/>
            <person name="Gujja S."/>
            <person name="Hansen M."/>
            <person name="Howarth C."/>
            <person name="Imamovic A."/>
            <person name="Ireland A."/>
            <person name="Larimer J."/>
            <person name="McCowan C."/>
            <person name="Murphy C."/>
            <person name="Pearson M."/>
            <person name="Poon T.W."/>
            <person name="Priest M."/>
            <person name="Roberts A."/>
            <person name="Saif S."/>
            <person name="Shea T."/>
            <person name="Sisk P."/>
            <person name="Sykes S."/>
            <person name="Wortman J."/>
            <person name="Nusbaum C."/>
            <person name="Birren B."/>
        </authorList>
    </citation>
    <scope>NUCLEOTIDE SEQUENCE [LARGE SCALE GENOMIC DNA]</scope>
    <source>
        <strain evidence="4 5">ATCC 49903</strain>
    </source>
</reference>
<dbReference type="PRINTS" id="PR00455">
    <property type="entry name" value="HTHTETR"/>
</dbReference>
<dbReference type="OrthoDB" id="66596at2"/>
<feature type="domain" description="HTH tetR-type" evidence="3">
    <location>
        <begin position="5"/>
        <end position="65"/>
    </location>
</feature>
<feature type="DNA-binding region" description="H-T-H motif" evidence="2">
    <location>
        <begin position="28"/>
        <end position="47"/>
    </location>
</feature>
<evidence type="ECO:0000313" key="4">
    <source>
        <dbReference type="EMBL" id="EOT86962.1"/>
    </source>
</evidence>